<proteinExistence type="predicted"/>
<reference evidence="2 3" key="1">
    <citation type="submission" date="2013-08" db="EMBL/GenBank/DDBJ databases">
        <authorList>
            <person name="Durkin A.S."/>
            <person name="Haft D.R."/>
            <person name="McCorrison J."/>
            <person name="Torralba M."/>
            <person name="Gillis M."/>
            <person name="Haft D.H."/>
            <person name="Methe B."/>
            <person name="Sutton G."/>
            <person name="Nelson K.E."/>
        </authorList>
    </citation>
    <scope>NUCLEOTIDE SEQUENCE [LARGE SCALE GENOMIC DNA]</scope>
    <source>
        <strain evidence="2 3">F0068</strain>
    </source>
</reference>
<keyword evidence="2" id="KW-0449">Lipoprotein</keyword>
<sequence>MKKNILAFIAASALLAFTASCSNNDITSNTGDSEKTITGGNKENTDSTTFVLASRPNETGTRTSMDYNTGHFFWERNDRIYVKDDDDMFQMSSNAVVESKQAAFKFMLPGTYKAKNKYMVYYPGEEGINDQVTIKNGQFQKAPNDNSHFGSSGDCGMGYGVKNAKGQFDFRLDHKAAYLCFQPRISHDLVSTYITRIEVVSDNNIAGKYVLNPVTQKLEGSGNYNTIILKLGGNNGYIHGFQLKKNTPVPAFMVIYPGTHKLTVKYYVKDIQTKVDGVIIKKFKSSDYKENNYYDIGSDLDVQAYDSKLYMWDAKSDYWHGYESEQPALPDDKGYHTPKDFRDNRWHSMDNTSGITGGSQAVNTPTSNCPNVNEMLWYCINGDPHWDADKLWITLKHLYKGGVWILKREHIPGFSPKSFTGLKDKDHPEYGTETYDYCKHDASHQAQFLTGWSKNYYSKQNPPSKINGEIPTYYFFLPAFEGNDFSGSGKIRGGDGYGMGLEGMYWSSTSYSLSDGTYGAFQFGIKARRLGVYRSDRRWGLRCVEFQ</sequence>
<feature type="chain" id="PRO_5004631657" evidence="1">
    <location>
        <begin position="22"/>
        <end position="547"/>
    </location>
</feature>
<keyword evidence="1" id="KW-0732">Signal</keyword>
<dbReference type="PROSITE" id="PS51257">
    <property type="entry name" value="PROKAR_LIPOPROTEIN"/>
    <property type="match status" value="1"/>
</dbReference>
<evidence type="ECO:0000313" key="3">
    <source>
        <dbReference type="Proteomes" id="UP000016600"/>
    </source>
</evidence>
<dbReference type="EMBL" id="AWET01000040">
    <property type="protein sequence ID" value="ERK00026.1"/>
    <property type="molecule type" value="Genomic_DNA"/>
</dbReference>
<feature type="signal peptide" evidence="1">
    <location>
        <begin position="1"/>
        <end position="21"/>
    </location>
</feature>
<evidence type="ECO:0000313" key="2">
    <source>
        <dbReference type="EMBL" id="ERK00026.1"/>
    </source>
</evidence>
<organism evidence="2 3">
    <name type="scientific">Hoylesella pleuritidis F0068</name>
    <dbReference type="NCBI Taxonomy" id="1081904"/>
    <lineage>
        <taxon>Bacteria</taxon>
        <taxon>Pseudomonadati</taxon>
        <taxon>Bacteroidota</taxon>
        <taxon>Bacteroidia</taxon>
        <taxon>Bacteroidales</taxon>
        <taxon>Prevotellaceae</taxon>
        <taxon>Hoylesella</taxon>
    </lineage>
</organism>
<dbReference type="RefSeq" id="WP_021584376.1">
    <property type="nucleotide sequence ID" value="NZ_AWET01000040.1"/>
</dbReference>
<gene>
    <name evidence="2" type="ORF">HMPREF1218_1614</name>
</gene>
<comment type="caution">
    <text evidence="2">The sequence shown here is derived from an EMBL/GenBank/DDBJ whole genome shotgun (WGS) entry which is preliminary data.</text>
</comment>
<dbReference type="PATRIC" id="fig|1081904.3.peg.1839"/>
<accession>U2L6P9</accession>
<dbReference type="Proteomes" id="UP000016600">
    <property type="component" value="Unassembled WGS sequence"/>
</dbReference>
<dbReference type="AlphaFoldDB" id="U2L6P9"/>
<name>U2L6P9_9BACT</name>
<evidence type="ECO:0000256" key="1">
    <source>
        <dbReference type="SAM" id="SignalP"/>
    </source>
</evidence>
<keyword evidence="3" id="KW-1185">Reference proteome</keyword>
<protein>
    <submittedName>
        <fullName evidence="2">Putative lipoprotein</fullName>
    </submittedName>
</protein>